<evidence type="ECO:0000256" key="1">
    <source>
        <dbReference type="SAM" id="MobiDB-lite"/>
    </source>
</evidence>
<dbReference type="EMBL" id="BPLR01017870">
    <property type="protein sequence ID" value="GIY95075.1"/>
    <property type="molecule type" value="Genomic_DNA"/>
</dbReference>
<keyword evidence="3" id="KW-1185">Reference proteome</keyword>
<protein>
    <submittedName>
        <fullName evidence="2">Uncharacterized protein</fullName>
    </submittedName>
</protein>
<feature type="region of interest" description="Disordered" evidence="1">
    <location>
        <begin position="1"/>
        <end position="20"/>
    </location>
</feature>
<feature type="compositionally biased region" description="Basic and acidic residues" evidence="1">
    <location>
        <begin position="1"/>
        <end position="13"/>
    </location>
</feature>
<comment type="caution">
    <text evidence="2">The sequence shown here is derived from an EMBL/GenBank/DDBJ whole genome shotgun (WGS) entry which is preliminary data.</text>
</comment>
<proteinExistence type="predicted"/>
<dbReference type="AlphaFoldDB" id="A0AAV4XLH7"/>
<sequence>MCDRRGSVHERKNTAGLLSQTVEGRSVSKLTGMHKAMLLTQVGKLSEQADSTDREPEKPGRSANAAARTSLSLLFLPSSLAQLATMA</sequence>
<evidence type="ECO:0000313" key="2">
    <source>
        <dbReference type="EMBL" id="GIY95075.1"/>
    </source>
</evidence>
<reference evidence="2 3" key="1">
    <citation type="submission" date="2021-06" db="EMBL/GenBank/DDBJ databases">
        <title>Caerostris extrusa draft genome.</title>
        <authorList>
            <person name="Kono N."/>
            <person name="Arakawa K."/>
        </authorList>
    </citation>
    <scope>NUCLEOTIDE SEQUENCE [LARGE SCALE GENOMIC DNA]</scope>
</reference>
<name>A0AAV4XLH7_CAEEX</name>
<organism evidence="2 3">
    <name type="scientific">Caerostris extrusa</name>
    <name type="common">Bark spider</name>
    <name type="synonym">Caerostris bankana</name>
    <dbReference type="NCBI Taxonomy" id="172846"/>
    <lineage>
        <taxon>Eukaryota</taxon>
        <taxon>Metazoa</taxon>
        <taxon>Ecdysozoa</taxon>
        <taxon>Arthropoda</taxon>
        <taxon>Chelicerata</taxon>
        <taxon>Arachnida</taxon>
        <taxon>Araneae</taxon>
        <taxon>Araneomorphae</taxon>
        <taxon>Entelegynae</taxon>
        <taxon>Araneoidea</taxon>
        <taxon>Araneidae</taxon>
        <taxon>Caerostris</taxon>
    </lineage>
</organism>
<evidence type="ECO:0000313" key="3">
    <source>
        <dbReference type="Proteomes" id="UP001054945"/>
    </source>
</evidence>
<feature type="region of interest" description="Disordered" evidence="1">
    <location>
        <begin position="42"/>
        <end position="68"/>
    </location>
</feature>
<gene>
    <name evidence="2" type="ORF">CEXT_471551</name>
</gene>
<feature type="compositionally biased region" description="Basic and acidic residues" evidence="1">
    <location>
        <begin position="51"/>
        <end position="60"/>
    </location>
</feature>
<dbReference type="Proteomes" id="UP001054945">
    <property type="component" value="Unassembled WGS sequence"/>
</dbReference>
<accession>A0AAV4XLH7</accession>